<sequence>MSPPRQLTSPLILTLRLDKTTHKLLTDLRYKHFPKHRNFLEAHVTLFHAIPLHRYDELDYKLNEICNNTNQWDVYFGEPEKMGNRGVYLVMREKPSFQTSNLHKHLLSELKRNIKRDEDKLTNQDLQTMKKPHVTILNKAENENQVNDCLDDLNQFFDNLKNSSSDNQRGQHRGKAVGFEVFEYLGGPWKSVKEYSFKGDTA</sequence>
<dbReference type="Gene3D" id="3.90.1140.10">
    <property type="entry name" value="Cyclic phosphodiesterase"/>
    <property type="match status" value="1"/>
</dbReference>
<dbReference type="RefSeq" id="XP_066079369.1">
    <property type="nucleotide sequence ID" value="XM_066223272.1"/>
</dbReference>
<dbReference type="EMBL" id="CP144108">
    <property type="protein sequence ID" value="WWC92607.1"/>
    <property type="molecule type" value="Genomic_DNA"/>
</dbReference>
<protein>
    <recommendedName>
        <fullName evidence="3">2'-5' RNA ligase</fullName>
    </recommendedName>
</protein>
<name>A0AAX4K6W5_9TREE</name>
<evidence type="ECO:0008006" key="3">
    <source>
        <dbReference type="Google" id="ProtNLM"/>
    </source>
</evidence>
<dbReference type="AlphaFoldDB" id="A0AAX4K6W5"/>
<keyword evidence="2" id="KW-1185">Reference proteome</keyword>
<dbReference type="Pfam" id="PF13563">
    <property type="entry name" value="2_5_RNA_ligase2"/>
    <property type="match status" value="1"/>
</dbReference>
<dbReference type="Proteomes" id="UP001355207">
    <property type="component" value="Chromosome 11"/>
</dbReference>
<accession>A0AAX4K6W5</accession>
<evidence type="ECO:0000313" key="2">
    <source>
        <dbReference type="Proteomes" id="UP001355207"/>
    </source>
</evidence>
<gene>
    <name evidence="1" type="ORF">L201_007566</name>
</gene>
<organism evidence="1 2">
    <name type="scientific">Kwoniella dendrophila CBS 6074</name>
    <dbReference type="NCBI Taxonomy" id="1295534"/>
    <lineage>
        <taxon>Eukaryota</taxon>
        <taxon>Fungi</taxon>
        <taxon>Dikarya</taxon>
        <taxon>Basidiomycota</taxon>
        <taxon>Agaricomycotina</taxon>
        <taxon>Tremellomycetes</taxon>
        <taxon>Tremellales</taxon>
        <taxon>Cryptococcaceae</taxon>
        <taxon>Kwoniella</taxon>
    </lineage>
</organism>
<reference evidence="1 2" key="1">
    <citation type="submission" date="2024-01" db="EMBL/GenBank/DDBJ databases">
        <title>Comparative genomics of Cryptococcus and Kwoniella reveals pathogenesis evolution and contrasting modes of karyotype evolution via chromosome fusion or intercentromeric recombination.</title>
        <authorList>
            <person name="Coelho M.A."/>
            <person name="David-Palma M."/>
            <person name="Shea T."/>
            <person name="Bowers K."/>
            <person name="McGinley-Smith S."/>
            <person name="Mohammad A.W."/>
            <person name="Gnirke A."/>
            <person name="Yurkov A.M."/>
            <person name="Nowrousian M."/>
            <person name="Sun S."/>
            <person name="Cuomo C.A."/>
            <person name="Heitman J."/>
        </authorList>
    </citation>
    <scope>NUCLEOTIDE SEQUENCE [LARGE SCALE GENOMIC DNA]</scope>
    <source>
        <strain evidence="1 2">CBS 6074</strain>
    </source>
</reference>
<dbReference type="GeneID" id="91098234"/>
<proteinExistence type="predicted"/>
<evidence type="ECO:0000313" key="1">
    <source>
        <dbReference type="EMBL" id="WWC92607.1"/>
    </source>
</evidence>